<dbReference type="SUPFAM" id="SSF51735">
    <property type="entry name" value="NAD(P)-binding Rossmann-fold domains"/>
    <property type="match status" value="1"/>
</dbReference>
<feature type="binding site" evidence="7">
    <location>
        <position position="212"/>
    </location>
    <ligand>
        <name>NADP(+)</name>
        <dbReference type="ChEBI" id="CHEBI:58349"/>
    </ligand>
</feature>
<dbReference type="Proteomes" id="UP000242754">
    <property type="component" value="Unassembled WGS sequence"/>
</dbReference>
<dbReference type="HAMAP" id="MF_00222">
    <property type="entry name" value="Shikimate_DH_AroE"/>
    <property type="match status" value="1"/>
</dbReference>
<dbReference type="OrthoDB" id="9792692at2"/>
<protein>
    <recommendedName>
        <fullName evidence="2 7">Shikimate dehydrogenase (NADP(+))</fullName>
        <shortName evidence="7">SDH</shortName>
        <ecNumber evidence="2 7">1.1.1.25</ecNumber>
    </recommendedName>
</protein>
<sequence length="270" mass="29809">MQFFGLFGEHLSHSFSERIHTEFYKLIGLPAAYKHFEIAPDDIESAIAGIRVLQLTGVNVTIPYKQTVIPYMDDITPEALRIGAVNTITVKDGKLYGANTDYYGFGTMLESSGVLVKNQTAMVLGFGGSAKAVVLYLLDHGVKNIIIVSRKKGELTDVPDDPRIQLKGYDEVGSVTGELIINTTPLGMFPDKIGISPVPVEIIRNFKSAVDLIYNPRQTEFLRLAEAAGLKTCDGLKMLVHQAIKSEEIWLEQAFEPKINQAIYEKITSS</sequence>
<evidence type="ECO:0000256" key="5">
    <source>
        <dbReference type="ARBA" id="ARBA00023002"/>
    </source>
</evidence>
<comment type="caution">
    <text evidence="7">Lacks conserved residue(s) required for the propagation of feature annotation.</text>
</comment>
<evidence type="ECO:0000313" key="10">
    <source>
        <dbReference type="Proteomes" id="UP000242754"/>
    </source>
</evidence>
<dbReference type="GO" id="GO:0050661">
    <property type="term" value="F:NADP binding"/>
    <property type="evidence" value="ECO:0007669"/>
    <property type="project" value="InterPro"/>
</dbReference>
<evidence type="ECO:0000256" key="1">
    <source>
        <dbReference type="ARBA" id="ARBA00004871"/>
    </source>
</evidence>
<dbReference type="InterPro" id="IPR046346">
    <property type="entry name" value="Aminoacid_DH-like_N_sf"/>
</dbReference>
<dbReference type="InterPro" id="IPR022893">
    <property type="entry name" value="Shikimate_DH_fam"/>
</dbReference>
<dbReference type="GO" id="GO:0009423">
    <property type="term" value="P:chorismate biosynthetic process"/>
    <property type="evidence" value="ECO:0007669"/>
    <property type="project" value="UniProtKB-UniRule"/>
</dbReference>
<organism evidence="9 10">
    <name type="scientific">Trichococcus palustris</name>
    <dbReference type="NCBI Taxonomy" id="140314"/>
    <lineage>
        <taxon>Bacteria</taxon>
        <taxon>Bacillati</taxon>
        <taxon>Bacillota</taxon>
        <taxon>Bacilli</taxon>
        <taxon>Lactobacillales</taxon>
        <taxon>Carnobacteriaceae</taxon>
        <taxon>Trichococcus</taxon>
    </lineage>
</organism>
<dbReference type="SUPFAM" id="SSF53223">
    <property type="entry name" value="Aminoacid dehydrogenase-like, N-terminal domain"/>
    <property type="match status" value="1"/>
</dbReference>
<evidence type="ECO:0000256" key="7">
    <source>
        <dbReference type="HAMAP-Rule" id="MF_00222"/>
    </source>
</evidence>
<keyword evidence="6 7" id="KW-0057">Aromatic amino acid biosynthesis</keyword>
<keyword evidence="5 7" id="KW-0560">Oxidoreductase</keyword>
<feature type="domain" description="Shikimate dehydrogenase substrate binding N-terminal" evidence="8">
    <location>
        <begin position="6"/>
        <end position="88"/>
    </location>
</feature>
<dbReference type="GO" id="GO:0009073">
    <property type="term" value="P:aromatic amino acid family biosynthetic process"/>
    <property type="evidence" value="ECO:0007669"/>
    <property type="project" value="UniProtKB-KW"/>
</dbReference>
<keyword evidence="3 7" id="KW-0028">Amino-acid biosynthesis</keyword>
<accession>A0A143Y6S3</accession>
<gene>
    <name evidence="7" type="primary">aroE</name>
    <name evidence="9" type="ORF">Tpal_154</name>
</gene>
<evidence type="ECO:0000256" key="3">
    <source>
        <dbReference type="ARBA" id="ARBA00022605"/>
    </source>
</evidence>
<dbReference type="GO" id="GO:0008652">
    <property type="term" value="P:amino acid biosynthetic process"/>
    <property type="evidence" value="ECO:0007669"/>
    <property type="project" value="UniProtKB-KW"/>
</dbReference>
<dbReference type="Pfam" id="PF08501">
    <property type="entry name" value="Shikimate_dh_N"/>
    <property type="match status" value="1"/>
</dbReference>
<comment type="similarity">
    <text evidence="7">Belongs to the shikimate dehydrogenase family.</text>
</comment>
<dbReference type="GO" id="GO:0004764">
    <property type="term" value="F:shikimate 3-dehydrogenase (NADP+) activity"/>
    <property type="evidence" value="ECO:0007669"/>
    <property type="project" value="UniProtKB-UniRule"/>
</dbReference>
<evidence type="ECO:0000259" key="8">
    <source>
        <dbReference type="Pfam" id="PF08501"/>
    </source>
</evidence>
<feature type="binding site" evidence="7">
    <location>
        <position position="86"/>
    </location>
    <ligand>
        <name>shikimate</name>
        <dbReference type="ChEBI" id="CHEBI:36208"/>
    </ligand>
</feature>
<comment type="pathway">
    <text evidence="1 7">Metabolic intermediate biosynthesis; chorismate biosynthesis; chorismate from D-erythrose 4-phosphate and phosphoenolpyruvate: step 4/7.</text>
</comment>
<dbReference type="GO" id="GO:0019632">
    <property type="term" value="P:shikimate metabolic process"/>
    <property type="evidence" value="ECO:0007669"/>
    <property type="project" value="InterPro"/>
</dbReference>
<dbReference type="Gene3D" id="3.40.50.10860">
    <property type="entry name" value="Leucine Dehydrogenase, chain A, domain 1"/>
    <property type="match status" value="1"/>
</dbReference>
<reference evidence="9 10" key="1">
    <citation type="submission" date="2016-02" db="EMBL/GenBank/DDBJ databases">
        <authorList>
            <person name="Wen L."/>
            <person name="He K."/>
            <person name="Yang H."/>
        </authorList>
    </citation>
    <scope>NUCLEOTIDE SEQUENCE [LARGE SCALE GENOMIC DNA]</scope>
    <source>
        <strain evidence="9">Trichococcus palustris</strain>
    </source>
</reference>
<dbReference type="InterPro" id="IPR013708">
    <property type="entry name" value="Shikimate_DH-bd_N"/>
</dbReference>
<comment type="subunit">
    <text evidence="7">Homodimer.</text>
</comment>
<dbReference type="EC" id="1.1.1.25" evidence="2 7"/>
<feature type="binding site" evidence="7">
    <location>
        <begin position="14"/>
        <end position="16"/>
    </location>
    <ligand>
        <name>shikimate</name>
        <dbReference type="ChEBI" id="CHEBI:36208"/>
    </ligand>
</feature>
<dbReference type="InterPro" id="IPR011342">
    <property type="entry name" value="Shikimate_DH"/>
</dbReference>
<evidence type="ECO:0000256" key="6">
    <source>
        <dbReference type="ARBA" id="ARBA00023141"/>
    </source>
</evidence>
<proteinExistence type="inferred from homology"/>
<dbReference type="RefSeq" id="WP_087029992.1">
    <property type="nucleotide sequence ID" value="NZ_FJNE01000001.1"/>
</dbReference>
<dbReference type="UniPathway" id="UPA00053">
    <property type="reaction ID" value="UER00087"/>
</dbReference>
<evidence type="ECO:0000313" key="9">
    <source>
        <dbReference type="EMBL" id="CZQ81073.1"/>
    </source>
</evidence>
<comment type="function">
    <text evidence="7">Involved in the biosynthesis of the chorismate, which leads to the biosynthesis of aromatic amino acids. Catalyzes the reversible NADPH linked reduction of 3-dehydroshikimate (DHSA) to yield shikimate (SA).</text>
</comment>
<dbReference type="EMBL" id="FJNE01000001">
    <property type="protein sequence ID" value="CZQ81073.1"/>
    <property type="molecule type" value="Genomic_DNA"/>
</dbReference>
<feature type="binding site" evidence="7">
    <location>
        <position position="101"/>
    </location>
    <ligand>
        <name>shikimate</name>
        <dbReference type="ChEBI" id="CHEBI:36208"/>
    </ligand>
</feature>
<dbReference type="NCBIfam" id="TIGR00507">
    <property type="entry name" value="aroE"/>
    <property type="match status" value="1"/>
</dbReference>
<dbReference type="STRING" id="140314.SAMN04488076_102137"/>
<evidence type="ECO:0000256" key="4">
    <source>
        <dbReference type="ARBA" id="ARBA00022857"/>
    </source>
</evidence>
<dbReference type="CDD" id="cd01065">
    <property type="entry name" value="NAD_bind_Shikimate_DH"/>
    <property type="match status" value="1"/>
</dbReference>
<dbReference type="GO" id="GO:0005829">
    <property type="term" value="C:cytosol"/>
    <property type="evidence" value="ECO:0007669"/>
    <property type="project" value="TreeGrafter"/>
</dbReference>
<keyword evidence="4 7" id="KW-0521">NADP</keyword>
<dbReference type="InterPro" id="IPR036291">
    <property type="entry name" value="NAD(P)-bd_dom_sf"/>
</dbReference>
<feature type="binding site" evidence="7">
    <location>
        <position position="61"/>
    </location>
    <ligand>
        <name>shikimate</name>
        <dbReference type="ChEBI" id="CHEBI:36208"/>
    </ligand>
</feature>
<feature type="active site" description="Proton acceptor" evidence="7">
    <location>
        <position position="65"/>
    </location>
</feature>
<feature type="binding site" evidence="7">
    <location>
        <position position="242"/>
    </location>
    <ligand>
        <name>shikimate</name>
        <dbReference type="ChEBI" id="CHEBI:36208"/>
    </ligand>
</feature>
<feature type="binding site" evidence="7">
    <location>
        <position position="214"/>
    </location>
    <ligand>
        <name>shikimate</name>
        <dbReference type="ChEBI" id="CHEBI:36208"/>
    </ligand>
</feature>
<name>A0A143Y6S3_9LACT</name>
<dbReference type="PANTHER" id="PTHR21089">
    <property type="entry name" value="SHIKIMATE DEHYDROGENASE"/>
    <property type="match status" value="1"/>
</dbReference>
<comment type="catalytic activity">
    <reaction evidence="7">
        <text>shikimate + NADP(+) = 3-dehydroshikimate + NADPH + H(+)</text>
        <dbReference type="Rhea" id="RHEA:17737"/>
        <dbReference type="ChEBI" id="CHEBI:15378"/>
        <dbReference type="ChEBI" id="CHEBI:16630"/>
        <dbReference type="ChEBI" id="CHEBI:36208"/>
        <dbReference type="ChEBI" id="CHEBI:57783"/>
        <dbReference type="ChEBI" id="CHEBI:58349"/>
        <dbReference type="EC" id="1.1.1.25"/>
    </reaction>
</comment>
<dbReference type="Gene3D" id="3.40.50.720">
    <property type="entry name" value="NAD(P)-binding Rossmann-like Domain"/>
    <property type="match status" value="1"/>
</dbReference>
<dbReference type="PANTHER" id="PTHR21089:SF1">
    <property type="entry name" value="BIFUNCTIONAL 3-DEHYDROQUINATE DEHYDRATASE_SHIKIMATE DEHYDROGENASE, CHLOROPLASTIC"/>
    <property type="match status" value="1"/>
</dbReference>
<feature type="binding site" evidence="7">
    <location>
        <position position="235"/>
    </location>
    <ligand>
        <name>NADP(+)</name>
        <dbReference type="ChEBI" id="CHEBI:58349"/>
    </ligand>
</feature>
<keyword evidence="10" id="KW-1185">Reference proteome</keyword>
<evidence type="ECO:0000256" key="2">
    <source>
        <dbReference type="ARBA" id="ARBA00012962"/>
    </source>
</evidence>
<dbReference type="AlphaFoldDB" id="A0A143Y6S3"/>